<dbReference type="Proteomes" id="UP001209878">
    <property type="component" value="Unassembled WGS sequence"/>
</dbReference>
<feature type="region of interest" description="Disordered" evidence="1">
    <location>
        <begin position="183"/>
        <end position="231"/>
    </location>
</feature>
<sequence length="510" mass="58879">MRRVDLIYDDDPLFNTELSQPQYDFFQKHEAAFRRMCEEQSKDFWIRYIMTFRSFTNNYGYLKDFPKKKQLTYILDFAFILIHEKFVDAKFKDTKTFISDIVTIARHRSLATYCETRKCMNGPRSKNPFFAIETRDVFRRLFGSQNDEQSYLKALILIPLFLRFGGSVMICLRRWLEAPPMNPEDKYWMPDTTPKDKSSKKKHRPTHRFEAVESVEDDLHRGALPQGGKEDTEDVLRFVEGDEATNAFVAQQKRDKKKKKRGKSKDALPLAEIGDLVALVVTVHKDGQIKYSGVKMESKAATDGPKVTELPTEEEEATHPGRQEEATRDEEILNSLHDLAQNTDKEMLEKIMINKIEMAALEAHEQRKRDQDVRIRAERKRRNEEREKKQAEERAEERAKEAEERAREAEERAKKEAEERARKEAEKEAASVNGVSKTKTSKKKRSGQSGGAATQNKSTPDKPLEPVVKDGLPDGGGLLNGDVKHKVKLRQCANCKQTEASLKLFKKCQK</sequence>
<evidence type="ECO:0000256" key="1">
    <source>
        <dbReference type="SAM" id="MobiDB-lite"/>
    </source>
</evidence>
<dbReference type="AlphaFoldDB" id="A0AAD9NME7"/>
<comment type="caution">
    <text evidence="3">The sequence shown here is derived from an EMBL/GenBank/DDBJ whole genome shotgun (WGS) entry which is preliminary data.</text>
</comment>
<reference evidence="3" key="1">
    <citation type="journal article" date="2023" name="Mol. Biol. Evol.">
        <title>Third-Generation Sequencing Reveals the Adaptive Role of the Epigenome in Three Deep-Sea Polychaetes.</title>
        <authorList>
            <person name="Perez M."/>
            <person name="Aroh O."/>
            <person name="Sun Y."/>
            <person name="Lan Y."/>
            <person name="Juniper S.K."/>
            <person name="Young C.R."/>
            <person name="Angers B."/>
            <person name="Qian P.Y."/>
        </authorList>
    </citation>
    <scope>NUCLEOTIDE SEQUENCE</scope>
    <source>
        <strain evidence="3">R07B-5</strain>
    </source>
</reference>
<proteinExistence type="predicted"/>
<organism evidence="3 4">
    <name type="scientific">Ridgeia piscesae</name>
    <name type="common">Tubeworm</name>
    <dbReference type="NCBI Taxonomy" id="27915"/>
    <lineage>
        <taxon>Eukaryota</taxon>
        <taxon>Metazoa</taxon>
        <taxon>Spiralia</taxon>
        <taxon>Lophotrochozoa</taxon>
        <taxon>Annelida</taxon>
        <taxon>Polychaeta</taxon>
        <taxon>Sedentaria</taxon>
        <taxon>Canalipalpata</taxon>
        <taxon>Sabellida</taxon>
        <taxon>Siboglinidae</taxon>
        <taxon>Ridgeia</taxon>
    </lineage>
</organism>
<gene>
    <name evidence="3" type="ORF">NP493_854g00009</name>
</gene>
<feature type="compositionally biased region" description="Basic and acidic residues" evidence="1">
    <location>
        <begin position="459"/>
        <end position="472"/>
    </location>
</feature>
<name>A0AAD9NME7_RIDPI</name>
<protein>
    <recommendedName>
        <fullName evidence="2">DUF8117 domain-containing protein</fullName>
    </recommendedName>
</protein>
<feature type="compositionally biased region" description="Basic and acidic residues" evidence="1">
    <location>
        <begin position="380"/>
        <end position="429"/>
    </location>
</feature>
<keyword evidence="4" id="KW-1185">Reference proteome</keyword>
<evidence type="ECO:0000313" key="3">
    <source>
        <dbReference type="EMBL" id="KAK2173711.1"/>
    </source>
</evidence>
<feature type="compositionally biased region" description="Basic and acidic residues" evidence="1">
    <location>
        <begin position="317"/>
        <end position="330"/>
    </location>
</feature>
<feature type="compositionally biased region" description="Basic and acidic residues" evidence="1">
    <location>
        <begin position="183"/>
        <end position="197"/>
    </location>
</feature>
<accession>A0AAD9NME7</accession>
<evidence type="ECO:0000313" key="4">
    <source>
        <dbReference type="Proteomes" id="UP001209878"/>
    </source>
</evidence>
<feature type="region of interest" description="Disordered" evidence="1">
    <location>
        <begin position="380"/>
        <end position="481"/>
    </location>
</feature>
<dbReference type="EMBL" id="JAODUO010000853">
    <property type="protein sequence ID" value="KAK2173711.1"/>
    <property type="molecule type" value="Genomic_DNA"/>
</dbReference>
<dbReference type="Pfam" id="PF26431">
    <property type="entry name" value="DUF8117"/>
    <property type="match status" value="1"/>
</dbReference>
<dbReference type="InterPro" id="IPR058430">
    <property type="entry name" value="DUF8117"/>
</dbReference>
<feature type="domain" description="DUF8117" evidence="2">
    <location>
        <begin position="42"/>
        <end position="176"/>
    </location>
</feature>
<feature type="compositionally biased region" description="Basic and acidic residues" evidence="1">
    <location>
        <begin position="207"/>
        <end position="221"/>
    </location>
</feature>
<evidence type="ECO:0000259" key="2">
    <source>
        <dbReference type="Pfam" id="PF26431"/>
    </source>
</evidence>
<feature type="region of interest" description="Disordered" evidence="1">
    <location>
        <begin position="297"/>
        <end position="330"/>
    </location>
</feature>